<evidence type="ECO:0000313" key="3">
    <source>
        <dbReference type="Proteomes" id="UP000070133"/>
    </source>
</evidence>
<feature type="region of interest" description="Disordered" evidence="1">
    <location>
        <begin position="287"/>
        <end position="393"/>
    </location>
</feature>
<feature type="compositionally biased region" description="Low complexity" evidence="1">
    <location>
        <begin position="364"/>
        <end position="378"/>
    </location>
</feature>
<dbReference type="Proteomes" id="UP000070133">
    <property type="component" value="Unassembled WGS sequence"/>
</dbReference>
<reference evidence="2 3" key="1">
    <citation type="submission" date="2015-07" db="EMBL/GenBank/DDBJ databases">
        <title>Comparative genomics of the Sigatoka disease complex on banana suggests a link between parallel evolutionary changes in Pseudocercospora fijiensis and Pseudocercospora eumusae and increased virulence on the banana host.</title>
        <authorList>
            <person name="Chang T.-C."/>
            <person name="Salvucci A."/>
            <person name="Crous P.W."/>
            <person name="Stergiopoulos I."/>
        </authorList>
    </citation>
    <scope>NUCLEOTIDE SEQUENCE [LARGE SCALE GENOMIC DNA]</scope>
    <source>
        <strain evidence="2 3">CBS 114824</strain>
    </source>
</reference>
<proteinExistence type="predicted"/>
<comment type="caution">
    <text evidence="2">The sequence shown here is derived from an EMBL/GenBank/DDBJ whole genome shotgun (WGS) entry which is preliminary data.</text>
</comment>
<sequence length="830" mass="92850">METGERREPNPKRPRYHHQHSRDSESLGLGHETTAWLKSLFTVHRKRSSMENFAQLRDGLLQAEEDLLIRFNTLLEVVKLHFPGVDDDPAWASVNKTVQRQNHEPDATHGEKWRRRHLAIITALWGPQVIMAYGIQRLAQQPMSCAHKCAIRCPNFNDFVPFVNAALLVRHRKAVQSARWTRISGKERITGPDVKLAHDFLTARSDNGLPAVDDDQKLWTSNQLGDFLVGKKLLREWHSSIQPWLLTTDYYGVLAPRESLSPITEEEQAPRPQNSRIKLRPANVHTNAKAQDNAASPPPSRPRGKRPFVENAQQPSQKKKSPPKNKPVGNRPSSRSSKTTTSNRPLSPLPLPNTSLEEPNDAPSSTSGSSRGDQSASDPQSSYLPADGSELNISDGPVVAQVLTVEEVMHNKYHKELQDYCSAIHSHSGRSTQHAMRAQWLTPRTRYAKIHGSVHRSSGSSDPEMADVLYYTSQDFIRTAENGMVFEKPIVIKEAFTDSAYHSIENFKGLLLDSYKGKKLDVRKLSGSQPIATPVHKIFRDISDIETGYNALNLRDVAKAQRPLFTLLSRFRLLDKLVESVKVHTGKDVKSAPIDVASCISFNILGMKGAFSGAHMDALAGTWVRNLDGVKLWMIVPRSEVDDTFRIRGDSWSPGGKERLVILEKDDVLLMPPGTPVVHAVHSLRPSLMAGGMLWDDLTIISTLELLFNIGEHQNMTNEEIGYQLADVIDALERLVKAGTTRFRGSLSHQAFLSTFNDALRQLRSLGCRCAYTHSECSCARALRRCTSLCSRHPRLPPDTSSPDRAESEFHCMRADTDTHGLGCSMCKHE</sequence>
<dbReference type="AlphaFoldDB" id="A0A139HDW3"/>
<organism evidence="2 3">
    <name type="scientific">Pseudocercospora eumusae</name>
    <dbReference type="NCBI Taxonomy" id="321146"/>
    <lineage>
        <taxon>Eukaryota</taxon>
        <taxon>Fungi</taxon>
        <taxon>Dikarya</taxon>
        <taxon>Ascomycota</taxon>
        <taxon>Pezizomycotina</taxon>
        <taxon>Dothideomycetes</taxon>
        <taxon>Dothideomycetidae</taxon>
        <taxon>Mycosphaerellales</taxon>
        <taxon>Mycosphaerellaceae</taxon>
        <taxon>Pseudocercospora</taxon>
    </lineage>
</organism>
<name>A0A139HDW3_9PEZI</name>
<dbReference type="OrthoDB" id="3650322at2759"/>
<feature type="compositionally biased region" description="Low complexity" evidence="1">
    <location>
        <begin position="326"/>
        <end position="357"/>
    </location>
</feature>
<dbReference type="STRING" id="321146.A0A139HDW3"/>
<protein>
    <recommendedName>
        <fullName evidence="4">JmjC domain-containing protein</fullName>
    </recommendedName>
</protein>
<evidence type="ECO:0000313" key="2">
    <source>
        <dbReference type="EMBL" id="KXT00640.1"/>
    </source>
</evidence>
<feature type="compositionally biased region" description="Basic and acidic residues" evidence="1">
    <location>
        <begin position="1"/>
        <end position="11"/>
    </location>
</feature>
<keyword evidence="3" id="KW-1185">Reference proteome</keyword>
<dbReference type="EMBL" id="LFZN01000069">
    <property type="protein sequence ID" value="KXT00640.1"/>
    <property type="molecule type" value="Genomic_DNA"/>
</dbReference>
<evidence type="ECO:0008006" key="4">
    <source>
        <dbReference type="Google" id="ProtNLM"/>
    </source>
</evidence>
<feature type="region of interest" description="Disordered" evidence="1">
    <location>
        <begin position="1"/>
        <end position="27"/>
    </location>
</feature>
<dbReference type="SUPFAM" id="SSF51197">
    <property type="entry name" value="Clavaminate synthase-like"/>
    <property type="match status" value="1"/>
</dbReference>
<gene>
    <name evidence="2" type="ORF">AC578_4019</name>
</gene>
<evidence type="ECO:0000256" key="1">
    <source>
        <dbReference type="SAM" id="MobiDB-lite"/>
    </source>
</evidence>
<accession>A0A139HDW3</accession>